<keyword evidence="4 5" id="KW-0804">Transcription</keyword>
<dbReference type="RefSeq" id="WP_006234926.1">
    <property type="nucleotide sequence ID" value="NZ_CABKPD010000020.1"/>
</dbReference>
<keyword evidence="3 5" id="KW-0238">DNA-binding</keyword>
<dbReference type="Gene3D" id="3.30.70.980">
    <property type="match status" value="2"/>
</dbReference>
<reference evidence="11" key="4">
    <citation type="submission" date="2023-01" db="EMBL/GenBank/DDBJ databases">
        <title>Human gut microbiome strain richness.</title>
        <authorList>
            <person name="Chen-Liaw A."/>
        </authorList>
    </citation>
    <scope>NUCLEOTIDE SEQUENCE</scope>
    <source>
        <strain evidence="11">D54st1_D6_D54t1_190329</strain>
    </source>
</reference>
<dbReference type="Pfam" id="PF20772">
    <property type="entry name" value="TACO1_YebC_N"/>
    <property type="match status" value="1"/>
</dbReference>
<feature type="region of interest" description="Disordered" evidence="6">
    <location>
        <begin position="1"/>
        <end position="20"/>
    </location>
</feature>
<sequence length="268" mass="28574">MSGHSKWATTKHRKGAQDAKRSALFSKLSRNITVAARLGGDPLPENNASLAAAVAKAKAQSMPKDKIKSAIDKAFGSGADAAVYENIVYEGYGPAGVAVYVDCLTDNRNRTAADVRSAFSHAGGNLGTSGSVAFQFERKGQIVVAKEILDENAKKETMIANGAAGDEDEFMMAIAEAGGEDYEDAGEEWIVWTTANEVMAVSKALEEQGVQVKGSETTMVPTTPTEVSGADAKKVQRLIDRLEELDDVQDVYSTMDMTDEVIAALEEE</sequence>
<evidence type="ECO:0000313" key="10">
    <source>
        <dbReference type="EMBL" id="CUO29263.1"/>
    </source>
</evidence>
<keyword evidence="5" id="KW-0963">Cytoplasm</keyword>
<evidence type="ECO:0000256" key="1">
    <source>
        <dbReference type="ARBA" id="ARBA00008724"/>
    </source>
</evidence>
<dbReference type="FunFam" id="1.10.10.200:FF:000002">
    <property type="entry name" value="Probable transcriptional regulatory protein CLM62_37755"/>
    <property type="match status" value="1"/>
</dbReference>
<dbReference type="GeneID" id="92849952"/>
<feature type="domain" description="TACO1/YebC-like second and third" evidence="7">
    <location>
        <begin position="84"/>
        <end position="254"/>
    </location>
</feature>
<name>A0A174DUV7_9ACTN</name>
<evidence type="ECO:0000313" key="15">
    <source>
        <dbReference type="Proteomes" id="UP000225608"/>
    </source>
</evidence>
<evidence type="ECO:0000313" key="13">
    <source>
        <dbReference type="EMBL" id="MZJ86037.1"/>
    </source>
</evidence>
<dbReference type="InterPro" id="IPR049083">
    <property type="entry name" value="TACO1_YebC_N"/>
</dbReference>
<evidence type="ECO:0000259" key="8">
    <source>
        <dbReference type="Pfam" id="PF20772"/>
    </source>
</evidence>
<gene>
    <name evidence="9" type="ORF">CSV91_05720</name>
    <name evidence="10" type="ORF">ERS852381_01336</name>
    <name evidence="12" type="ORF">GT464_00850</name>
    <name evidence="13" type="ORF">GT635_06135</name>
    <name evidence="11" type="ORF">PMW86_09215</name>
</gene>
<dbReference type="AlphaFoldDB" id="A0A174DUV7"/>
<keyword evidence="2 5" id="KW-0805">Transcription regulation</keyword>
<proteinExistence type="inferred from homology"/>
<dbReference type="Proteomes" id="UP000095468">
    <property type="component" value="Unassembled WGS sequence"/>
</dbReference>
<reference evidence="16 17" key="3">
    <citation type="journal article" date="2019" name="Nat. Med.">
        <title>A library of human gut bacterial isolates paired with longitudinal multiomics data enables mechanistic microbiome research.</title>
        <authorList>
            <person name="Poyet M."/>
            <person name="Groussin M."/>
            <person name="Gibbons S.M."/>
            <person name="Avila-Pacheco J."/>
            <person name="Jiang X."/>
            <person name="Kearney S.M."/>
            <person name="Perrotta A.R."/>
            <person name="Berdy B."/>
            <person name="Zhao S."/>
            <person name="Lieberman T.D."/>
            <person name="Swanson P.K."/>
            <person name="Smith M."/>
            <person name="Roesemann S."/>
            <person name="Alexander J.E."/>
            <person name="Rich S.A."/>
            <person name="Livny J."/>
            <person name="Vlamakis H."/>
            <person name="Clish C."/>
            <person name="Bullock K."/>
            <person name="Deik A."/>
            <person name="Scott J."/>
            <person name="Pierce K.A."/>
            <person name="Xavier R.J."/>
            <person name="Alm E.J."/>
        </authorList>
    </citation>
    <scope>NUCLEOTIDE SEQUENCE [LARGE SCALE GENOMIC DNA]</scope>
    <source>
        <strain evidence="13 17">BIOML-A10</strain>
        <strain evidence="12 16">BIOML-A20</strain>
    </source>
</reference>
<dbReference type="Pfam" id="PF01709">
    <property type="entry name" value="Transcrip_reg"/>
    <property type="match status" value="1"/>
</dbReference>
<evidence type="ECO:0000256" key="2">
    <source>
        <dbReference type="ARBA" id="ARBA00023015"/>
    </source>
</evidence>
<dbReference type="NCBIfam" id="NF009044">
    <property type="entry name" value="PRK12378.1"/>
    <property type="match status" value="1"/>
</dbReference>
<reference evidence="9 15" key="2">
    <citation type="submission" date="2017-10" db="EMBL/GenBank/DDBJ databases">
        <title>Complete genome sequence of Collinsella aerofaciens isolated from the gut of a healthy adult Indian.</title>
        <authorList>
            <person name="Bag S."/>
            <person name="Ghosh T.S."/>
            <person name="Das B."/>
        </authorList>
    </citation>
    <scope>NUCLEOTIDE SEQUENCE [LARGE SCALE GENOMIC DNA]</scope>
    <source>
        <strain evidence="9">Indica</strain>
        <strain evidence="15">indica</strain>
    </source>
</reference>
<dbReference type="Proteomes" id="UP000225608">
    <property type="component" value="Chromosome"/>
</dbReference>
<evidence type="ECO:0000256" key="5">
    <source>
        <dbReference type="HAMAP-Rule" id="MF_00693"/>
    </source>
</evidence>
<dbReference type="NCBIfam" id="TIGR01033">
    <property type="entry name" value="YebC/PmpR family DNA-binding transcriptional regulator"/>
    <property type="match status" value="1"/>
</dbReference>
<dbReference type="EMBL" id="WWTB01000012">
    <property type="protein sequence ID" value="MZJ86037.1"/>
    <property type="molecule type" value="Genomic_DNA"/>
</dbReference>
<dbReference type="EMBL" id="WWSR01000001">
    <property type="protein sequence ID" value="MZJ38509.1"/>
    <property type="molecule type" value="Genomic_DNA"/>
</dbReference>
<dbReference type="InterPro" id="IPR029072">
    <property type="entry name" value="YebC-like"/>
</dbReference>
<evidence type="ECO:0000313" key="14">
    <source>
        <dbReference type="Proteomes" id="UP000095468"/>
    </source>
</evidence>
<dbReference type="NCBIfam" id="NF001030">
    <property type="entry name" value="PRK00110.1"/>
    <property type="match status" value="1"/>
</dbReference>
<dbReference type="PANTHER" id="PTHR12532">
    <property type="entry name" value="TRANSLATIONAL ACTIVATOR OF CYTOCHROME C OXIDASE 1"/>
    <property type="match status" value="1"/>
</dbReference>
<evidence type="ECO:0000256" key="3">
    <source>
        <dbReference type="ARBA" id="ARBA00023125"/>
    </source>
</evidence>
<evidence type="ECO:0000313" key="12">
    <source>
        <dbReference type="EMBL" id="MZJ38509.1"/>
    </source>
</evidence>
<evidence type="ECO:0000313" key="17">
    <source>
        <dbReference type="Proteomes" id="UP000481598"/>
    </source>
</evidence>
<dbReference type="KEGG" id="caer:CSV91_05720"/>
<evidence type="ECO:0000256" key="6">
    <source>
        <dbReference type="SAM" id="MobiDB-lite"/>
    </source>
</evidence>
<feature type="domain" description="TACO1/YebC-like N-terminal" evidence="8">
    <location>
        <begin position="5"/>
        <end position="76"/>
    </location>
</feature>
<dbReference type="Proteomes" id="UP000469380">
    <property type="component" value="Unassembled WGS sequence"/>
</dbReference>
<dbReference type="InterPro" id="IPR017856">
    <property type="entry name" value="Integrase-like_N"/>
</dbReference>
<evidence type="ECO:0000256" key="4">
    <source>
        <dbReference type="ARBA" id="ARBA00023163"/>
    </source>
</evidence>
<dbReference type="GO" id="GO:0005829">
    <property type="term" value="C:cytosol"/>
    <property type="evidence" value="ECO:0007669"/>
    <property type="project" value="TreeGrafter"/>
</dbReference>
<dbReference type="EMBL" id="CP024160">
    <property type="protein sequence ID" value="ATP54079.1"/>
    <property type="molecule type" value="Genomic_DNA"/>
</dbReference>
<evidence type="ECO:0000259" key="7">
    <source>
        <dbReference type="Pfam" id="PF01709"/>
    </source>
</evidence>
<dbReference type="InterPro" id="IPR048300">
    <property type="entry name" value="TACO1_YebC-like_2nd/3rd_dom"/>
</dbReference>
<dbReference type="HAMAP" id="MF_00693">
    <property type="entry name" value="Transcrip_reg_TACO1"/>
    <property type="match status" value="1"/>
</dbReference>
<dbReference type="InterPro" id="IPR002876">
    <property type="entry name" value="Transcrip_reg_TACO1-like"/>
</dbReference>
<comment type="subcellular location">
    <subcellularLocation>
        <location evidence="5">Cytoplasm</location>
    </subcellularLocation>
</comment>
<dbReference type="Proteomes" id="UP001212741">
    <property type="component" value="Unassembled WGS sequence"/>
</dbReference>
<organism evidence="10 14">
    <name type="scientific">Collinsella aerofaciens</name>
    <dbReference type="NCBI Taxonomy" id="74426"/>
    <lineage>
        <taxon>Bacteria</taxon>
        <taxon>Bacillati</taxon>
        <taxon>Actinomycetota</taxon>
        <taxon>Coriobacteriia</taxon>
        <taxon>Coriobacteriales</taxon>
        <taxon>Coriobacteriaceae</taxon>
        <taxon>Collinsella</taxon>
    </lineage>
</organism>
<dbReference type="Proteomes" id="UP000481598">
    <property type="component" value="Unassembled WGS sequence"/>
</dbReference>
<dbReference type="GO" id="GO:0006355">
    <property type="term" value="P:regulation of DNA-templated transcription"/>
    <property type="evidence" value="ECO:0007669"/>
    <property type="project" value="UniProtKB-UniRule"/>
</dbReference>
<reference evidence="10 14" key="1">
    <citation type="submission" date="2015-09" db="EMBL/GenBank/DDBJ databases">
        <authorList>
            <consortium name="Pathogen Informatics"/>
        </authorList>
    </citation>
    <scope>NUCLEOTIDE SEQUENCE [LARGE SCALE GENOMIC DNA]</scope>
    <source>
        <strain evidence="10 14">2789STDY5608823</strain>
    </source>
</reference>
<evidence type="ECO:0000313" key="16">
    <source>
        <dbReference type="Proteomes" id="UP000469380"/>
    </source>
</evidence>
<dbReference type="EMBL" id="JAQLEC010000048">
    <property type="protein sequence ID" value="MDB1839766.1"/>
    <property type="molecule type" value="Genomic_DNA"/>
</dbReference>
<dbReference type="GO" id="GO:0003677">
    <property type="term" value="F:DNA binding"/>
    <property type="evidence" value="ECO:0007669"/>
    <property type="project" value="UniProtKB-UniRule"/>
</dbReference>
<comment type="similarity">
    <text evidence="1 5">Belongs to the TACO1 family.</text>
</comment>
<dbReference type="Gene3D" id="1.10.10.200">
    <property type="match status" value="1"/>
</dbReference>
<evidence type="ECO:0000313" key="11">
    <source>
        <dbReference type="EMBL" id="MDB1839766.1"/>
    </source>
</evidence>
<dbReference type="PANTHER" id="PTHR12532:SF0">
    <property type="entry name" value="TRANSLATIONAL ACTIVATOR OF CYTOCHROME C OXIDASE 1"/>
    <property type="match status" value="1"/>
</dbReference>
<dbReference type="EMBL" id="CYYP01000011">
    <property type="protein sequence ID" value="CUO29263.1"/>
    <property type="molecule type" value="Genomic_DNA"/>
</dbReference>
<accession>A0A174DUV7</accession>
<dbReference type="SUPFAM" id="SSF75625">
    <property type="entry name" value="YebC-like"/>
    <property type="match status" value="1"/>
</dbReference>
<dbReference type="InterPro" id="IPR026564">
    <property type="entry name" value="Transcrip_reg_TACO1-like_dom3"/>
</dbReference>
<evidence type="ECO:0000313" key="9">
    <source>
        <dbReference type="EMBL" id="ATP54079.1"/>
    </source>
</evidence>
<protein>
    <recommendedName>
        <fullName evidence="5">Probable transcriptional regulatory protein CSV91_05720</fullName>
    </recommendedName>
</protein>